<comment type="caution">
    <text evidence="1">The sequence shown here is derived from an EMBL/GenBank/DDBJ whole genome shotgun (WGS) entry which is preliminary data.</text>
</comment>
<accession>A0ACB8R3M9</accession>
<evidence type="ECO:0000313" key="1">
    <source>
        <dbReference type="EMBL" id="KAI0038638.1"/>
    </source>
</evidence>
<protein>
    <submittedName>
        <fullName evidence="1">Uncharacterized protein</fullName>
    </submittedName>
</protein>
<reference evidence="1" key="1">
    <citation type="submission" date="2021-02" db="EMBL/GenBank/DDBJ databases">
        <authorList>
            <consortium name="DOE Joint Genome Institute"/>
            <person name="Ahrendt S."/>
            <person name="Looney B.P."/>
            <person name="Miyauchi S."/>
            <person name="Morin E."/>
            <person name="Drula E."/>
            <person name="Courty P.E."/>
            <person name="Chicoki N."/>
            <person name="Fauchery L."/>
            <person name="Kohler A."/>
            <person name="Kuo A."/>
            <person name="Labutti K."/>
            <person name="Pangilinan J."/>
            <person name="Lipzen A."/>
            <person name="Riley R."/>
            <person name="Andreopoulos W."/>
            <person name="He G."/>
            <person name="Johnson J."/>
            <person name="Barry K.W."/>
            <person name="Grigoriev I.V."/>
            <person name="Nagy L."/>
            <person name="Hibbett D."/>
            <person name="Henrissat B."/>
            <person name="Matheny P.B."/>
            <person name="Labbe J."/>
            <person name="Martin F."/>
        </authorList>
    </citation>
    <scope>NUCLEOTIDE SEQUENCE</scope>
    <source>
        <strain evidence="1">FP105234-sp</strain>
    </source>
</reference>
<gene>
    <name evidence="1" type="ORF">FA95DRAFT_1551163</name>
</gene>
<dbReference type="EMBL" id="MU276448">
    <property type="protein sequence ID" value="KAI0038638.1"/>
    <property type="molecule type" value="Genomic_DNA"/>
</dbReference>
<proteinExistence type="predicted"/>
<organism evidence="1 2">
    <name type="scientific">Auriscalpium vulgare</name>
    <dbReference type="NCBI Taxonomy" id="40419"/>
    <lineage>
        <taxon>Eukaryota</taxon>
        <taxon>Fungi</taxon>
        <taxon>Dikarya</taxon>
        <taxon>Basidiomycota</taxon>
        <taxon>Agaricomycotina</taxon>
        <taxon>Agaricomycetes</taxon>
        <taxon>Russulales</taxon>
        <taxon>Auriscalpiaceae</taxon>
        <taxon>Auriscalpium</taxon>
    </lineage>
</organism>
<name>A0ACB8R3M9_9AGAM</name>
<reference evidence="1" key="2">
    <citation type="journal article" date="2022" name="New Phytol.">
        <title>Evolutionary transition to the ectomycorrhizal habit in the genomes of a hyperdiverse lineage of mushroom-forming fungi.</title>
        <authorList>
            <person name="Looney B."/>
            <person name="Miyauchi S."/>
            <person name="Morin E."/>
            <person name="Drula E."/>
            <person name="Courty P.E."/>
            <person name="Kohler A."/>
            <person name="Kuo A."/>
            <person name="LaButti K."/>
            <person name="Pangilinan J."/>
            <person name="Lipzen A."/>
            <person name="Riley R."/>
            <person name="Andreopoulos W."/>
            <person name="He G."/>
            <person name="Johnson J."/>
            <person name="Nolan M."/>
            <person name="Tritt A."/>
            <person name="Barry K.W."/>
            <person name="Grigoriev I.V."/>
            <person name="Nagy L.G."/>
            <person name="Hibbett D."/>
            <person name="Henrissat B."/>
            <person name="Matheny P.B."/>
            <person name="Labbe J."/>
            <person name="Martin F.M."/>
        </authorList>
    </citation>
    <scope>NUCLEOTIDE SEQUENCE</scope>
    <source>
        <strain evidence="1">FP105234-sp</strain>
    </source>
</reference>
<dbReference type="Proteomes" id="UP000814033">
    <property type="component" value="Unassembled WGS sequence"/>
</dbReference>
<keyword evidence="2" id="KW-1185">Reference proteome</keyword>
<sequence length="188" mass="20539">MPGQPTHHHAHTVDLPYVMPVLRSASPSESLNTEYGPDETTASDTELSPEGFALKVESQLRIHDKRDVELLADTRPLIMPKPKKDGAGDETALFEQVMRSLRWHVQQLEENELIESTLMRGSRVAFDVPPASDIDDIMQSMMGPPLGSLPASPMSLDDPFGPSRSAHGREFDGSLFGAVQPKGKARAG</sequence>
<evidence type="ECO:0000313" key="2">
    <source>
        <dbReference type="Proteomes" id="UP000814033"/>
    </source>
</evidence>